<name>A0AAW0AT07_9AGAR</name>
<dbReference type="AlphaFoldDB" id="A0AAW0AT07"/>
<evidence type="ECO:0000256" key="5">
    <source>
        <dbReference type="SAM" id="SignalP"/>
    </source>
</evidence>
<dbReference type="PANTHER" id="PTHR46647">
    <property type="entry name" value="RAB9 EFFECTOR PROTEIN WITH KELCH MOTIFS"/>
    <property type="match status" value="1"/>
</dbReference>
<reference evidence="6 7" key="1">
    <citation type="journal article" date="2024" name="J Genomics">
        <title>Draft genome sequencing and assembly of Favolaschia claudopus CIRM-BRFM 2984 isolated from oak limbs.</title>
        <authorList>
            <person name="Navarro D."/>
            <person name="Drula E."/>
            <person name="Chaduli D."/>
            <person name="Cazenave R."/>
            <person name="Ahrendt S."/>
            <person name="Wang J."/>
            <person name="Lipzen A."/>
            <person name="Daum C."/>
            <person name="Barry K."/>
            <person name="Grigoriev I.V."/>
            <person name="Favel A."/>
            <person name="Rosso M.N."/>
            <person name="Martin F."/>
        </authorList>
    </citation>
    <scope>NUCLEOTIDE SEQUENCE [LARGE SCALE GENOMIC DNA]</scope>
    <source>
        <strain evidence="6 7">CIRM-BRFM 2984</strain>
    </source>
</reference>
<dbReference type="PANTHER" id="PTHR46647:SF1">
    <property type="entry name" value="RAB9 EFFECTOR PROTEIN WITH KELCH MOTIFS"/>
    <property type="match status" value="1"/>
</dbReference>
<evidence type="ECO:0000313" key="7">
    <source>
        <dbReference type="Proteomes" id="UP001362999"/>
    </source>
</evidence>
<feature type="region of interest" description="Disordered" evidence="3">
    <location>
        <begin position="812"/>
        <end position="890"/>
    </location>
</feature>
<keyword evidence="5" id="KW-0732">Signal</keyword>
<feature type="compositionally biased region" description="Pro residues" evidence="3">
    <location>
        <begin position="965"/>
        <end position="981"/>
    </location>
</feature>
<feature type="compositionally biased region" description="Polar residues" evidence="3">
    <location>
        <begin position="368"/>
        <end position="393"/>
    </location>
</feature>
<dbReference type="EMBL" id="JAWWNJ010000051">
    <property type="protein sequence ID" value="KAK7016318.1"/>
    <property type="molecule type" value="Genomic_DNA"/>
</dbReference>
<dbReference type="Pfam" id="PF24681">
    <property type="entry name" value="Kelch_KLHDC2_KLHL20_DRC7"/>
    <property type="match status" value="1"/>
</dbReference>
<feature type="transmembrane region" description="Helical" evidence="4">
    <location>
        <begin position="431"/>
        <end position="453"/>
    </location>
</feature>
<protein>
    <submittedName>
        <fullName evidence="6">Adagio protein 1-like protein</fullName>
    </submittedName>
</protein>
<feature type="compositionally biased region" description="Low complexity" evidence="3">
    <location>
        <begin position="982"/>
        <end position="991"/>
    </location>
</feature>
<keyword evidence="4" id="KW-1133">Transmembrane helix</keyword>
<dbReference type="SUPFAM" id="SSF117281">
    <property type="entry name" value="Kelch motif"/>
    <property type="match status" value="1"/>
</dbReference>
<dbReference type="InterPro" id="IPR052124">
    <property type="entry name" value="Rab9_kelch_effector"/>
</dbReference>
<dbReference type="Proteomes" id="UP001362999">
    <property type="component" value="Unassembled WGS sequence"/>
</dbReference>
<proteinExistence type="predicted"/>
<keyword evidence="2" id="KW-0677">Repeat</keyword>
<feature type="region of interest" description="Disordered" evidence="3">
    <location>
        <begin position="587"/>
        <end position="628"/>
    </location>
</feature>
<keyword evidence="1" id="KW-0880">Kelch repeat</keyword>
<feature type="region of interest" description="Disordered" evidence="3">
    <location>
        <begin position="361"/>
        <end position="424"/>
    </location>
</feature>
<feature type="compositionally biased region" description="Polar residues" evidence="3">
    <location>
        <begin position="907"/>
        <end position="918"/>
    </location>
</feature>
<feature type="signal peptide" evidence="5">
    <location>
        <begin position="1"/>
        <end position="16"/>
    </location>
</feature>
<dbReference type="CDD" id="cd12087">
    <property type="entry name" value="TM_EGFR-like"/>
    <property type="match status" value="1"/>
</dbReference>
<evidence type="ECO:0000256" key="3">
    <source>
        <dbReference type="SAM" id="MobiDB-lite"/>
    </source>
</evidence>
<feature type="compositionally biased region" description="Basic and acidic residues" evidence="3">
    <location>
        <begin position="1002"/>
        <end position="1012"/>
    </location>
</feature>
<feature type="compositionally biased region" description="Polar residues" evidence="3">
    <location>
        <begin position="878"/>
        <end position="889"/>
    </location>
</feature>
<dbReference type="Gene3D" id="2.120.10.80">
    <property type="entry name" value="Kelch-type beta propeller"/>
    <property type="match status" value="1"/>
</dbReference>
<feature type="compositionally biased region" description="Gly residues" evidence="3">
    <location>
        <begin position="394"/>
        <end position="416"/>
    </location>
</feature>
<feature type="compositionally biased region" description="Polar residues" evidence="3">
    <location>
        <begin position="1013"/>
        <end position="1022"/>
    </location>
</feature>
<organism evidence="6 7">
    <name type="scientific">Favolaschia claudopus</name>
    <dbReference type="NCBI Taxonomy" id="2862362"/>
    <lineage>
        <taxon>Eukaryota</taxon>
        <taxon>Fungi</taxon>
        <taxon>Dikarya</taxon>
        <taxon>Basidiomycota</taxon>
        <taxon>Agaricomycotina</taxon>
        <taxon>Agaricomycetes</taxon>
        <taxon>Agaricomycetidae</taxon>
        <taxon>Agaricales</taxon>
        <taxon>Marasmiineae</taxon>
        <taxon>Mycenaceae</taxon>
        <taxon>Favolaschia</taxon>
    </lineage>
</organism>
<feature type="transmembrane region" description="Helical" evidence="4">
    <location>
        <begin position="512"/>
        <end position="533"/>
    </location>
</feature>
<gene>
    <name evidence="6" type="ORF">R3P38DRAFT_2542885</name>
</gene>
<feature type="region of interest" description="Disordered" evidence="3">
    <location>
        <begin position="902"/>
        <end position="1064"/>
    </location>
</feature>
<dbReference type="InterPro" id="IPR015915">
    <property type="entry name" value="Kelch-typ_b-propeller"/>
</dbReference>
<evidence type="ECO:0000256" key="4">
    <source>
        <dbReference type="SAM" id="Phobius"/>
    </source>
</evidence>
<comment type="caution">
    <text evidence="6">The sequence shown here is derived from an EMBL/GenBank/DDBJ whole genome shotgun (WGS) entry which is preliminary data.</text>
</comment>
<feature type="compositionally biased region" description="Polar residues" evidence="3">
    <location>
        <begin position="734"/>
        <end position="748"/>
    </location>
</feature>
<keyword evidence="4" id="KW-0472">Membrane</keyword>
<keyword evidence="7" id="KW-1185">Reference proteome</keyword>
<evidence type="ECO:0000256" key="2">
    <source>
        <dbReference type="ARBA" id="ARBA00022737"/>
    </source>
</evidence>
<sequence>MTILLYIALLISAVHSYSPPPRWGQATSIITSSLFVQGGKQDDGDGLTYFSARAKSDLLYLPLDTSFSVDTPPWVLISGDGNSSQSQGPTVAWHTLSAFNASELLLFGGMPSPLEPHPTGLDSAWVLDVFNRLVPSFNHEQMGWANEPSRRMHHAAVTDTSGKVYIFGGEAVDGSTAEFSEHFVFDPNSQSFTQLPTDGAPPGLTGHAAVILSNGQIMIFGGLSSAGLVSLDTFYIFDTKTNTWSTHIASSDAPAGRRDFAYVVVDDATILIHGGCDAGFNTNFADGYMYNITSSTWNSVSALEQLGGRRDHFAVMYGEQIIFGFGYEQNAPANASIAIFNPAAQAFQPKFLPPPPTAPIASTIPGISPTNTATSTDPSFSLTISSVHPTSTKGSGGGGGNGGGGGDGGGGGGGGGDDGKNTQSTTNRTTAIAVGTVLGVAAFVAAGLGAFWYMRRQQYHRWTEGGVGGVFSPLNDEEGGPDASPARMFDAPHEKGIVGGAVESIGSTLGSWGAWVAGALGLGAVVGGGAAAATRERQQRRDMLADEDRDFGWYDAADDRSSRLGRFRQGSGGSTWSLMSVFRPKARREGSTASGMSFGSRPPMSRGGSLLGYGQGVGLEPSEKDPFSDDMYLRDAAAAGGAGVLAAAAASRPKGQRQASYASSLGSNYIDPFSDPISEQDIAGPGALLNTSHGYSRGEPLSPVTEISRLSSSSGSAAQQSQSGSSNDHAVLSPFSTVSRSSFGFTSNSHHGSPAPPPLGASPATTPGMASVPTRPRASSILDMKPQAPDQPIRRSDTWWARFSSKSLLDRRSSRGSNTYTGVAVPEFRDPNPPPQRLGFVTEETPSVLRERSDGSETSSRAAAAGPVYARGGKHGKSMSSIQTQQTADSAALERIGGNVDVMLRGNRQSGSTSTRGSEITGAGSIDEGGGHSRRSWQPAAGSEDEPMFTSPVEMVPASSFNLPMSPPRKQPTPPLAPSSPPRSASRPTLSTNSSGSSNVADRVKAYERRMSQDVTPAPTNTKQRDERTPRPKADHTNYGLVARPSLFVANPDHGAGQGSGDSG</sequence>
<evidence type="ECO:0000256" key="1">
    <source>
        <dbReference type="ARBA" id="ARBA00022441"/>
    </source>
</evidence>
<accession>A0AAW0AT07</accession>
<keyword evidence="4" id="KW-0812">Transmembrane</keyword>
<feature type="region of interest" description="Disordered" evidence="3">
    <location>
        <begin position="681"/>
        <end position="793"/>
    </location>
</feature>
<evidence type="ECO:0000313" key="6">
    <source>
        <dbReference type="EMBL" id="KAK7016318.1"/>
    </source>
</evidence>
<feature type="compositionally biased region" description="Low complexity" evidence="3">
    <location>
        <begin position="711"/>
        <end position="726"/>
    </location>
</feature>
<feature type="chain" id="PRO_5043451988" evidence="5">
    <location>
        <begin position="17"/>
        <end position="1064"/>
    </location>
</feature>
<feature type="compositionally biased region" description="Basic and acidic residues" evidence="3">
    <location>
        <begin position="1023"/>
        <end position="1036"/>
    </location>
</feature>